<dbReference type="PROSITE" id="PS50158">
    <property type="entry name" value="ZF_CCHC"/>
    <property type="match status" value="1"/>
</dbReference>
<dbReference type="InterPro" id="IPR001878">
    <property type="entry name" value="Znf_CCHC"/>
</dbReference>
<keyword evidence="6" id="KW-1185">Reference proteome</keyword>
<sequence length="303" mass="35636">MCTRSDFEYFISNTKPTSSMNPELRRALNEIITRLDRMDGRLDRLESQKNQKNKIEQPRQNYGPRRTEHNPLGVKPSATPTHVSRPSLSKEERDKVVIVESSRENIGRPLRCFRCHGFGHIATECAPEALMIEQVPEDTFLSTEDIEPTYIADPAYAEEYEKYEDEMHEEDSYRKEVENQVEKIVRELSHKEEHIIDLIETTKSFYCVGNTIDHIEMIIGHDRSEINSFDSVNHTYAYPRFSKNSRPIDLYRQMAHETEWLATRTSNWCAVQFARYFWKTLWHLLEIASLVILTYSPHAYNQN</sequence>
<dbReference type="GO" id="GO:0003676">
    <property type="term" value="F:nucleic acid binding"/>
    <property type="evidence" value="ECO:0007669"/>
    <property type="project" value="InterPro"/>
</dbReference>
<reference evidence="5 6" key="1">
    <citation type="journal article" date="2017" name="Nature">
        <title>The Apostasia genome and the evolution of orchids.</title>
        <authorList>
            <person name="Zhang G.Q."/>
            <person name="Liu K.W."/>
            <person name="Li Z."/>
            <person name="Lohaus R."/>
            <person name="Hsiao Y.Y."/>
            <person name="Niu S.C."/>
            <person name="Wang J.Y."/>
            <person name="Lin Y.C."/>
            <person name="Xu Q."/>
            <person name="Chen L.J."/>
            <person name="Yoshida K."/>
            <person name="Fujiwara S."/>
            <person name="Wang Z.W."/>
            <person name="Zhang Y.Q."/>
            <person name="Mitsuda N."/>
            <person name="Wang M."/>
            <person name="Liu G.H."/>
            <person name="Pecoraro L."/>
            <person name="Huang H.X."/>
            <person name="Xiao X.J."/>
            <person name="Lin M."/>
            <person name="Wu X.Y."/>
            <person name="Wu W.L."/>
            <person name="Chen Y.Y."/>
            <person name="Chang S.B."/>
            <person name="Sakamoto S."/>
            <person name="Ohme-Takagi M."/>
            <person name="Yagi M."/>
            <person name="Zeng S.J."/>
            <person name="Shen C.Y."/>
            <person name="Yeh C.M."/>
            <person name="Luo Y.B."/>
            <person name="Tsai W.C."/>
            <person name="Van de Peer Y."/>
            <person name="Liu Z.J."/>
        </authorList>
    </citation>
    <scope>NUCLEOTIDE SEQUENCE [LARGE SCALE GENOMIC DNA]</scope>
    <source>
        <strain evidence="6">cv. Shenzhen</strain>
        <tissue evidence="5">Stem</tissue>
    </source>
</reference>
<feature type="compositionally biased region" description="Basic and acidic residues" evidence="3">
    <location>
        <begin position="44"/>
        <end position="57"/>
    </location>
</feature>
<evidence type="ECO:0000256" key="1">
    <source>
        <dbReference type="PROSITE-ProRule" id="PRU00047"/>
    </source>
</evidence>
<name>A0A2I0ATA3_9ASPA</name>
<feature type="region of interest" description="Disordered" evidence="3">
    <location>
        <begin position="1"/>
        <end position="21"/>
    </location>
</feature>
<keyword evidence="2" id="KW-0175">Coiled coil</keyword>
<feature type="coiled-coil region" evidence="2">
    <location>
        <begin position="160"/>
        <end position="194"/>
    </location>
</feature>
<dbReference type="Proteomes" id="UP000236161">
    <property type="component" value="Unassembled WGS sequence"/>
</dbReference>
<dbReference type="EMBL" id="KZ451950">
    <property type="protein sequence ID" value="PKA58769.1"/>
    <property type="molecule type" value="Genomic_DNA"/>
</dbReference>
<feature type="compositionally biased region" description="Polar residues" evidence="3">
    <location>
        <begin position="11"/>
        <end position="21"/>
    </location>
</feature>
<evidence type="ECO:0000256" key="3">
    <source>
        <dbReference type="SAM" id="MobiDB-lite"/>
    </source>
</evidence>
<keyword evidence="1" id="KW-0479">Metal-binding</keyword>
<evidence type="ECO:0000256" key="2">
    <source>
        <dbReference type="SAM" id="Coils"/>
    </source>
</evidence>
<proteinExistence type="predicted"/>
<evidence type="ECO:0000259" key="4">
    <source>
        <dbReference type="PROSITE" id="PS50158"/>
    </source>
</evidence>
<evidence type="ECO:0000313" key="6">
    <source>
        <dbReference type="Proteomes" id="UP000236161"/>
    </source>
</evidence>
<feature type="region of interest" description="Disordered" evidence="3">
    <location>
        <begin position="44"/>
        <end position="94"/>
    </location>
</feature>
<protein>
    <recommendedName>
        <fullName evidence="4">CCHC-type domain-containing protein</fullName>
    </recommendedName>
</protein>
<dbReference type="GO" id="GO:0008270">
    <property type="term" value="F:zinc ion binding"/>
    <property type="evidence" value="ECO:0007669"/>
    <property type="project" value="UniProtKB-KW"/>
</dbReference>
<keyword evidence="1" id="KW-0863">Zinc-finger</keyword>
<accession>A0A2I0ATA3</accession>
<organism evidence="5 6">
    <name type="scientific">Apostasia shenzhenica</name>
    <dbReference type="NCBI Taxonomy" id="1088818"/>
    <lineage>
        <taxon>Eukaryota</taxon>
        <taxon>Viridiplantae</taxon>
        <taxon>Streptophyta</taxon>
        <taxon>Embryophyta</taxon>
        <taxon>Tracheophyta</taxon>
        <taxon>Spermatophyta</taxon>
        <taxon>Magnoliopsida</taxon>
        <taxon>Liliopsida</taxon>
        <taxon>Asparagales</taxon>
        <taxon>Orchidaceae</taxon>
        <taxon>Apostasioideae</taxon>
        <taxon>Apostasia</taxon>
    </lineage>
</organism>
<feature type="compositionally biased region" description="Polar residues" evidence="3">
    <location>
        <begin position="78"/>
        <end position="87"/>
    </location>
</feature>
<evidence type="ECO:0000313" key="5">
    <source>
        <dbReference type="EMBL" id="PKA58769.1"/>
    </source>
</evidence>
<gene>
    <name evidence="5" type="ORF">AXF42_Ash000862</name>
</gene>
<dbReference type="AlphaFoldDB" id="A0A2I0ATA3"/>
<feature type="domain" description="CCHC-type" evidence="4">
    <location>
        <begin position="111"/>
        <end position="125"/>
    </location>
</feature>
<keyword evidence="1" id="KW-0862">Zinc</keyword>